<dbReference type="EMBL" id="HBUF01211362">
    <property type="protein sequence ID" value="CAG6665678.1"/>
    <property type="molecule type" value="Transcribed_RNA"/>
</dbReference>
<keyword evidence="2" id="KW-0732">Signal</keyword>
<feature type="chain" id="PRO_5036261951" evidence="2">
    <location>
        <begin position="24"/>
        <end position="132"/>
    </location>
</feature>
<organism evidence="3">
    <name type="scientific">Cacopsylla melanoneura</name>
    <dbReference type="NCBI Taxonomy" id="428564"/>
    <lineage>
        <taxon>Eukaryota</taxon>
        <taxon>Metazoa</taxon>
        <taxon>Ecdysozoa</taxon>
        <taxon>Arthropoda</taxon>
        <taxon>Hexapoda</taxon>
        <taxon>Insecta</taxon>
        <taxon>Pterygota</taxon>
        <taxon>Neoptera</taxon>
        <taxon>Paraneoptera</taxon>
        <taxon>Hemiptera</taxon>
        <taxon>Sternorrhyncha</taxon>
        <taxon>Psylloidea</taxon>
        <taxon>Psyllidae</taxon>
        <taxon>Psyllinae</taxon>
        <taxon>Cacopsylla</taxon>
    </lineage>
</organism>
<sequence>MNSKLIWCVLTLLTVFSAKSTVASNSPGFKLINDASNPNTASDGLKGHLVQVQEFVMRLLETMRSFMTNLNRPLTEEDAVSPLPNPVQGRLCPRGNPPPPPSGKPDNSKKQTPPPNAWKPREDESPGDFGNF</sequence>
<dbReference type="AlphaFoldDB" id="A0A8D8S9J1"/>
<dbReference type="EMBL" id="HBUF01211364">
    <property type="protein sequence ID" value="CAG6665680.1"/>
    <property type="molecule type" value="Transcribed_RNA"/>
</dbReference>
<accession>A0A8D8S9J1</accession>
<protein>
    <submittedName>
        <fullName evidence="3">Uncharacterized protein</fullName>
    </submittedName>
</protein>
<dbReference type="EMBL" id="HBUF01586418">
    <property type="protein sequence ID" value="CAG6771950.1"/>
    <property type="molecule type" value="Transcribed_RNA"/>
</dbReference>
<name>A0A8D8S9J1_9HEMI</name>
<feature type="signal peptide" evidence="2">
    <location>
        <begin position="1"/>
        <end position="23"/>
    </location>
</feature>
<dbReference type="EMBL" id="HBUF01586417">
    <property type="protein sequence ID" value="CAG6771949.1"/>
    <property type="molecule type" value="Transcribed_RNA"/>
</dbReference>
<evidence type="ECO:0000256" key="1">
    <source>
        <dbReference type="SAM" id="MobiDB-lite"/>
    </source>
</evidence>
<dbReference type="EMBL" id="HBUF01586420">
    <property type="protein sequence ID" value="CAG6771952.1"/>
    <property type="molecule type" value="Transcribed_RNA"/>
</dbReference>
<proteinExistence type="predicted"/>
<evidence type="ECO:0000313" key="3">
    <source>
        <dbReference type="EMBL" id="CAG6665678.1"/>
    </source>
</evidence>
<feature type="region of interest" description="Disordered" evidence="1">
    <location>
        <begin position="74"/>
        <end position="132"/>
    </location>
</feature>
<reference evidence="3" key="1">
    <citation type="submission" date="2021-05" db="EMBL/GenBank/DDBJ databases">
        <authorList>
            <person name="Alioto T."/>
            <person name="Alioto T."/>
            <person name="Gomez Garrido J."/>
        </authorList>
    </citation>
    <scope>NUCLEOTIDE SEQUENCE</scope>
</reference>
<evidence type="ECO:0000256" key="2">
    <source>
        <dbReference type="SAM" id="SignalP"/>
    </source>
</evidence>